<keyword evidence="2" id="KW-1185">Reference proteome</keyword>
<reference evidence="1" key="1">
    <citation type="submission" date="2017-07" db="EMBL/GenBank/DDBJ databases">
        <title>Taro Niue Genome Assembly and Annotation.</title>
        <authorList>
            <person name="Atibalentja N."/>
            <person name="Keating K."/>
            <person name="Fields C.J."/>
        </authorList>
    </citation>
    <scope>NUCLEOTIDE SEQUENCE</scope>
    <source>
        <strain evidence="1">Niue_2</strain>
        <tissue evidence="1">Leaf</tissue>
    </source>
</reference>
<protein>
    <submittedName>
        <fullName evidence="1">Uncharacterized protein</fullName>
    </submittedName>
</protein>
<dbReference type="Proteomes" id="UP000652761">
    <property type="component" value="Unassembled WGS sequence"/>
</dbReference>
<accession>A0A843X216</accession>
<dbReference type="EMBL" id="NMUH01006343">
    <property type="protein sequence ID" value="MQM15056.1"/>
    <property type="molecule type" value="Genomic_DNA"/>
</dbReference>
<organism evidence="1 2">
    <name type="scientific">Colocasia esculenta</name>
    <name type="common">Wild taro</name>
    <name type="synonym">Arum esculentum</name>
    <dbReference type="NCBI Taxonomy" id="4460"/>
    <lineage>
        <taxon>Eukaryota</taxon>
        <taxon>Viridiplantae</taxon>
        <taxon>Streptophyta</taxon>
        <taxon>Embryophyta</taxon>
        <taxon>Tracheophyta</taxon>
        <taxon>Spermatophyta</taxon>
        <taxon>Magnoliopsida</taxon>
        <taxon>Liliopsida</taxon>
        <taxon>Araceae</taxon>
        <taxon>Aroideae</taxon>
        <taxon>Colocasieae</taxon>
        <taxon>Colocasia</taxon>
    </lineage>
</organism>
<name>A0A843X216_COLES</name>
<evidence type="ECO:0000313" key="2">
    <source>
        <dbReference type="Proteomes" id="UP000652761"/>
    </source>
</evidence>
<gene>
    <name evidence="1" type="ORF">Taro_047993</name>
</gene>
<proteinExistence type="predicted"/>
<evidence type="ECO:0000313" key="1">
    <source>
        <dbReference type="EMBL" id="MQM15056.1"/>
    </source>
</evidence>
<dbReference type="AlphaFoldDB" id="A0A843X216"/>
<sequence>MKELMDGQKSNVASGSGKPECIHCGKHHGGNACWRKEGKRLRCGSKDHRLKECPNLKMKFIPRDASSVTIKEQGIAGDDLGDVIMGETGVTTLEEGVAKVDLLKE</sequence>
<comment type="caution">
    <text evidence="1">The sequence shown here is derived from an EMBL/GenBank/DDBJ whole genome shotgun (WGS) entry which is preliminary data.</text>
</comment>